<organism evidence="2 3">
    <name type="scientific">Chara braunii</name>
    <name type="common">Braun's stonewort</name>
    <dbReference type="NCBI Taxonomy" id="69332"/>
    <lineage>
        <taxon>Eukaryota</taxon>
        <taxon>Viridiplantae</taxon>
        <taxon>Streptophyta</taxon>
        <taxon>Charophyceae</taxon>
        <taxon>Charales</taxon>
        <taxon>Characeae</taxon>
        <taxon>Chara</taxon>
    </lineage>
</organism>
<gene>
    <name evidence="2" type="ORF">CBR_g11932</name>
    <name evidence="1" type="ORF">CBR_g3572</name>
</gene>
<protein>
    <submittedName>
        <fullName evidence="2">Uncharacterized protein</fullName>
    </submittedName>
</protein>
<evidence type="ECO:0000313" key="2">
    <source>
        <dbReference type="EMBL" id="GBG72355.1"/>
    </source>
</evidence>
<reference evidence="2 3" key="1">
    <citation type="journal article" date="2018" name="Cell">
        <title>The Chara Genome: Secondary Complexity and Implications for Plant Terrestrialization.</title>
        <authorList>
            <person name="Nishiyama T."/>
            <person name="Sakayama H."/>
            <person name="Vries J.D."/>
            <person name="Buschmann H."/>
            <person name="Saint-Marcoux D."/>
            <person name="Ullrich K.K."/>
            <person name="Haas F.B."/>
            <person name="Vanderstraeten L."/>
            <person name="Becker D."/>
            <person name="Lang D."/>
            <person name="Vosolsobe S."/>
            <person name="Rombauts S."/>
            <person name="Wilhelmsson P.K.I."/>
            <person name="Janitza P."/>
            <person name="Kern R."/>
            <person name="Heyl A."/>
            <person name="Rumpler F."/>
            <person name="Villalobos L.I.A.C."/>
            <person name="Clay J.M."/>
            <person name="Skokan R."/>
            <person name="Toyoda A."/>
            <person name="Suzuki Y."/>
            <person name="Kagoshima H."/>
            <person name="Schijlen E."/>
            <person name="Tajeshwar N."/>
            <person name="Catarino B."/>
            <person name="Hetherington A.J."/>
            <person name="Saltykova A."/>
            <person name="Bonnot C."/>
            <person name="Breuninger H."/>
            <person name="Symeonidi A."/>
            <person name="Radhakrishnan G.V."/>
            <person name="Van Nieuwerburgh F."/>
            <person name="Deforce D."/>
            <person name="Chang C."/>
            <person name="Karol K.G."/>
            <person name="Hedrich R."/>
            <person name="Ulvskov P."/>
            <person name="Glockner G."/>
            <person name="Delwiche C.F."/>
            <person name="Petrasek J."/>
            <person name="Van de Peer Y."/>
            <person name="Friml J."/>
            <person name="Beilby M."/>
            <person name="Dolan L."/>
            <person name="Kohara Y."/>
            <person name="Sugano S."/>
            <person name="Fujiyama A."/>
            <person name="Delaux P.-M."/>
            <person name="Quint M."/>
            <person name="TheiBen G."/>
            <person name="Hagemann M."/>
            <person name="Harholt J."/>
            <person name="Dunand C."/>
            <person name="Zachgo S."/>
            <person name="Langdale J."/>
            <person name="Maumus F."/>
            <person name="Straeten D.V.D."/>
            <person name="Gould S.B."/>
            <person name="Rensing S.A."/>
        </authorList>
    </citation>
    <scope>NUCLEOTIDE SEQUENCE [LARGE SCALE GENOMIC DNA]</scope>
    <source>
        <strain evidence="2 3">S276</strain>
    </source>
</reference>
<dbReference type="AlphaFoldDB" id="A0A388KQM8"/>
<sequence>MACGQVLQPADANTFAAVPAVVAGSAVAGSIAAPATAGACGGVVAAAVLVVAGVLAGGTVPVVHAVATCTAPHTLSAARPAAVGCGGPAAWTSAYFIVHGASVPGTGATADRCTVPGIGTGRGGPHPGVGAGPRYGSYAQVAYEAGANPPCDGLLCSPAAVGPRLGSGYRCGQGGCAGLLPADGVVSVSAAALAPAGAAELVDLWA</sequence>
<accession>A0A388KQM8</accession>
<dbReference type="EMBL" id="BFEA01000107">
    <property type="protein sequence ID" value="GBG68874.1"/>
    <property type="molecule type" value="Genomic_DNA"/>
</dbReference>
<name>A0A388KQM8_CHABU</name>
<dbReference type="EMBL" id="BFEA01000163">
    <property type="protein sequence ID" value="GBG72355.1"/>
    <property type="molecule type" value="Genomic_DNA"/>
</dbReference>
<dbReference type="Gramene" id="GBG68874">
    <property type="protein sequence ID" value="GBG68874"/>
    <property type="gene ID" value="CBR_g3572"/>
</dbReference>
<keyword evidence="3" id="KW-1185">Reference proteome</keyword>
<evidence type="ECO:0000313" key="3">
    <source>
        <dbReference type="Proteomes" id="UP000265515"/>
    </source>
</evidence>
<proteinExistence type="predicted"/>
<comment type="caution">
    <text evidence="2">The sequence shown here is derived from an EMBL/GenBank/DDBJ whole genome shotgun (WGS) entry which is preliminary data.</text>
</comment>
<evidence type="ECO:0000313" key="1">
    <source>
        <dbReference type="EMBL" id="GBG68874.1"/>
    </source>
</evidence>
<dbReference type="Proteomes" id="UP000265515">
    <property type="component" value="Unassembled WGS sequence"/>
</dbReference>
<dbReference type="Gramene" id="GBG72355">
    <property type="protein sequence ID" value="GBG72355"/>
    <property type="gene ID" value="CBR_g11932"/>
</dbReference>